<keyword evidence="2" id="KW-0812">Transmembrane</keyword>
<feature type="transmembrane region" description="Helical" evidence="2">
    <location>
        <begin position="46"/>
        <end position="68"/>
    </location>
</feature>
<feature type="compositionally biased region" description="Basic residues" evidence="1">
    <location>
        <begin position="164"/>
        <end position="174"/>
    </location>
</feature>
<protein>
    <submittedName>
        <fullName evidence="3">Uncharacterized protein</fullName>
    </submittedName>
</protein>
<accession>A0A382IWH8</accession>
<dbReference type="EMBL" id="UINC01069693">
    <property type="protein sequence ID" value="SVC03263.1"/>
    <property type="molecule type" value="Genomic_DNA"/>
</dbReference>
<sequence length="192" mass="20612">MTIADVLKVLLLILGAMLVFQAYWLAGAALFPRLVGQARDRYKKPISTTLIGLAVVVPTFLLGFVALVNEGNHLIVNVIGVVIGTVPLMLGAIGSAGLCQLIGFGLPAPGDQSQNWRRVWRGGWVLNFCYLLPIIGWIVILPWGIISGCGAFVMSLSGNTAPRNRARNTGRAPRRTSAPEPVARLDDDSPRS</sequence>
<dbReference type="AlphaFoldDB" id="A0A382IWH8"/>
<reference evidence="3" key="1">
    <citation type="submission" date="2018-05" db="EMBL/GenBank/DDBJ databases">
        <authorList>
            <person name="Lanie J.A."/>
            <person name="Ng W.-L."/>
            <person name="Kazmierczak K.M."/>
            <person name="Andrzejewski T.M."/>
            <person name="Davidsen T.M."/>
            <person name="Wayne K.J."/>
            <person name="Tettelin H."/>
            <person name="Glass J.I."/>
            <person name="Rusch D."/>
            <person name="Podicherti R."/>
            <person name="Tsui H.-C.T."/>
            <person name="Winkler M.E."/>
        </authorList>
    </citation>
    <scope>NUCLEOTIDE SEQUENCE</scope>
</reference>
<gene>
    <name evidence="3" type="ORF">METZ01_LOCUS256117</name>
</gene>
<evidence type="ECO:0000313" key="3">
    <source>
        <dbReference type="EMBL" id="SVC03263.1"/>
    </source>
</evidence>
<keyword evidence="2" id="KW-1133">Transmembrane helix</keyword>
<name>A0A382IWH8_9ZZZZ</name>
<evidence type="ECO:0000256" key="2">
    <source>
        <dbReference type="SAM" id="Phobius"/>
    </source>
</evidence>
<feature type="region of interest" description="Disordered" evidence="1">
    <location>
        <begin position="161"/>
        <end position="192"/>
    </location>
</feature>
<evidence type="ECO:0000256" key="1">
    <source>
        <dbReference type="SAM" id="MobiDB-lite"/>
    </source>
</evidence>
<feature type="compositionally biased region" description="Basic and acidic residues" evidence="1">
    <location>
        <begin position="183"/>
        <end position="192"/>
    </location>
</feature>
<feature type="transmembrane region" description="Helical" evidence="2">
    <location>
        <begin position="74"/>
        <end position="103"/>
    </location>
</feature>
<feature type="non-terminal residue" evidence="3">
    <location>
        <position position="192"/>
    </location>
</feature>
<feature type="transmembrane region" description="Helical" evidence="2">
    <location>
        <begin position="6"/>
        <end position="26"/>
    </location>
</feature>
<feature type="transmembrane region" description="Helical" evidence="2">
    <location>
        <begin position="124"/>
        <end position="146"/>
    </location>
</feature>
<organism evidence="3">
    <name type="scientific">marine metagenome</name>
    <dbReference type="NCBI Taxonomy" id="408172"/>
    <lineage>
        <taxon>unclassified sequences</taxon>
        <taxon>metagenomes</taxon>
        <taxon>ecological metagenomes</taxon>
    </lineage>
</organism>
<keyword evidence="2" id="KW-0472">Membrane</keyword>
<proteinExistence type="predicted"/>